<proteinExistence type="predicted"/>
<evidence type="ECO:0000313" key="2">
    <source>
        <dbReference type="EMBL" id="CAG8979799.1"/>
    </source>
</evidence>
<feature type="region of interest" description="Disordered" evidence="1">
    <location>
        <begin position="86"/>
        <end position="172"/>
    </location>
</feature>
<dbReference type="OrthoDB" id="5280838at2759"/>
<dbReference type="EMBL" id="CAJVRM010000338">
    <property type="protein sequence ID" value="CAG8979799.1"/>
    <property type="molecule type" value="Genomic_DNA"/>
</dbReference>
<accession>A0A9N9Q988</accession>
<feature type="region of interest" description="Disordered" evidence="1">
    <location>
        <begin position="1"/>
        <end position="73"/>
    </location>
</feature>
<dbReference type="AlphaFoldDB" id="A0A9N9Q988"/>
<dbReference type="Proteomes" id="UP000701801">
    <property type="component" value="Unassembled WGS sequence"/>
</dbReference>
<evidence type="ECO:0008006" key="4">
    <source>
        <dbReference type="Google" id="ProtNLM"/>
    </source>
</evidence>
<feature type="compositionally biased region" description="Polar residues" evidence="1">
    <location>
        <begin position="384"/>
        <end position="415"/>
    </location>
</feature>
<sequence length="953" mass="105595">MPPKKRPAARSEDEFESSSPAKRNRSELARASSVKPVEQRGAAKKAEAALKQTALDSEKIHTEQGGMAKKSVVTKKAQVALKQTALNSEVTDTKQGGTAKKSVVTKKAQATLKQTALDSEVTDTKQGGAAKRPEAATKQTASTTKDVSGKKGAAANKAIQGKKANSKPKTTVNDRTKAIIIEDEEVTQPRDMVVKDQGSPARKKGPRRAILKHFPPANTMFPEDQSGDIYVLLGPPGSLYAVRLHSAVLRANSDWFSRSLSDSVAECNAKLASDFTKQNRIAHRYEIELRNADSEEWKFIKTSITMVEPPSNPSVSVKKENPEPDNQNIYLDHEVQFVASKAQTSPKHGDETLAKKPLNFEMDGSMDEPIEDPQDSKNEPARTSDYQAASNSQVMLPNNSTPAQPAESVSPSIESVTEVLKQGSSNSRNLLKEIEVDQHVPSDETQEAPVGKHMPVSADIPQTPAPKNLTLPPNEGASSDVFGPSFEILPSVQDEAAGESSDSRKTFGSSSPSSGDLSNIEVPVPSEAVEADDNSSLSSMDSDKVSALMPEFAIRDEDNKPSFVGTEMEGVEPEATPRQVPKIKQEEEEDDANHVIFKTPPSPPSKVVKLRAKVSTSQEADDENGGPKTMSADQTKEEIPVPPKPDNAKADQPKDIVVEGFMNLFKIFYRLEPNISTNKFEDAITQTELLTYLTTHYGLTSPDKQISVNKLICKKLLAFGDELWMAIKEDPPRWLYHSLFLQCGAIFKEALVHMIGMYPMFPWTNIPENYLTPYVQCLIRGKAKDLRDTVASIERSLHGLTAYIKGVNVLERGAKGGVALEAVRMWHEWHREQMLKECYAWSIDNSTTALRFRLMGEAGHAYLAEDHEWNRYKETMEAQEHRFNDIDEARFKDTLKDLKQKARDIVRPLLNNSSKLKRYNMEYLICVYIDDEELPWVWDPTMTELGFVRPPPA</sequence>
<feature type="compositionally biased region" description="Acidic residues" evidence="1">
    <location>
        <begin position="364"/>
        <end position="373"/>
    </location>
</feature>
<organism evidence="2 3">
    <name type="scientific">Hymenoscyphus albidus</name>
    <dbReference type="NCBI Taxonomy" id="595503"/>
    <lineage>
        <taxon>Eukaryota</taxon>
        <taxon>Fungi</taxon>
        <taxon>Dikarya</taxon>
        <taxon>Ascomycota</taxon>
        <taxon>Pezizomycotina</taxon>
        <taxon>Leotiomycetes</taxon>
        <taxon>Helotiales</taxon>
        <taxon>Helotiaceae</taxon>
        <taxon>Hymenoscyphus</taxon>
    </lineage>
</organism>
<feature type="region of interest" description="Disordered" evidence="1">
    <location>
        <begin position="361"/>
        <end position="651"/>
    </location>
</feature>
<dbReference type="PANTHER" id="PTHR38119:SF1">
    <property type="entry name" value="BTB DOMAIN-CONTAINING PROTEIN"/>
    <property type="match status" value="1"/>
</dbReference>
<feature type="compositionally biased region" description="Polar residues" evidence="1">
    <location>
        <begin position="86"/>
        <end position="96"/>
    </location>
</feature>
<comment type="caution">
    <text evidence="2">The sequence shown here is derived from an EMBL/GenBank/DDBJ whole genome shotgun (WGS) entry which is preliminary data.</text>
</comment>
<gene>
    <name evidence="2" type="ORF">HYALB_00011248</name>
</gene>
<evidence type="ECO:0000256" key="1">
    <source>
        <dbReference type="SAM" id="MobiDB-lite"/>
    </source>
</evidence>
<feature type="compositionally biased region" description="Polar residues" evidence="1">
    <location>
        <begin position="137"/>
        <end position="146"/>
    </location>
</feature>
<feature type="compositionally biased region" description="Basic and acidic residues" evidence="1">
    <location>
        <begin position="430"/>
        <end position="442"/>
    </location>
</feature>
<keyword evidence="3" id="KW-1185">Reference proteome</keyword>
<name>A0A9N9Q988_9HELO</name>
<reference evidence="2" key="1">
    <citation type="submission" date="2021-07" db="EMBL/GenBank/DDBJ databases">
        <authorList>
            <person name="Durling M."/>
        </authorList>
    </citation>
    <scope>NUCLEOTIDE SEQUENCE</scope>
</reference>
<protein>
    <recommendedName>
        <fullName evidence="4">BTB domain-containing protein</fullName>
    </recommendedName>
</protein>
<evidence type="ECO:0000313" key="3">
    <source>
        <dbReference type="Proteomes" id="UP000701801"/>
    </source>
</evidence>
<feature type="region of interest" description="Disordered" evidence="1">
    <location>
        <begin position="308"/>
        <end position="327"/>
    </location>
</feature>
<dbReference type="PANTHER" id="PTHR38119">
    <property type="entry name" value="BTB DOMAIN-CONTAINING PROTEIN-RELATED"/>
    <property type="match status" value="1"/>
</dbReference>